<dbReference type="SUPFAM" id="SSF52738">
    <property type="entry name" value="Methylesterase CheB, C-terminal domain"/>
    <property type="match status" value="1"/>
</dbReference>
<dbReference type="STRING" id="1069081.SAMN05660197_0756"/>
<dbReference type="EC" id="3.5.1.44" evidence="5"/>
<dbReference type="InterPro" id="IPR035909">
    <property type="entry name" value="CheB_C"/>
</dbReference>
<dbReference type="Proteomes" id="UP000192602">
    <property type="component" value="Unassembled WGS sequence"/>
</dbReference>
<comment type="function">
    <text evidence="5">Involved in chemotaxis. Part of a chemotaxis signal transduction system that modulates chemotaxis in response to various stimuli. Catalyzes the demethylation of specific methylglutamate residues introduced into the chemoreceptors (methyl-accepting chemotaxis proteins or MCP) by CheR. Also mediates the irreversible deamidation of specific glutamine residues to glutamic acid.</text>
</comment>
<evidence type="ECO:0000313" key="10">
    <source>
        <dbReference type="EMBL" id="SMC08964.1"/>
    </source>
</evidence>
<feature type="active site" evidence="5 6">
    <location>
        <position position="198"/>
    </location>
</feature>
<feature type="domain" description="Response regulatory" evidence="8">
    <location>
        <begin position="6"/>
        <end position="121"/>
    </location>
</feature>
<evidence type="ECO:0000313" key="11">
    <source>
        <dbReference type="Proteomes" id="UP000192602"/>
    </source>
</evidence>
<dbReference type="GO" id="GO:0006935">
    <property type="term" value="P:chemotaxis"/>
    <property type="evidence" value="ECO:0007669"/>
    <property type="project" value="UniProtKB-UniRule"/>
</dbReference>
<feature type="active site" evidence="5 6">
    <location>
        <position position="295"/>
    </location>
</feature>
<name>A0A1W1WRN4_9BACT</name>
<dbReference type="EMBL" id="FWWZ01000001">
    <property type="protein sequence ID" value="SMC08964.1"/>
    <property type="molecule type" value="Genomic_DNA"/>
</dbReference>
<dbReference type="PANTHER" id="PTHR42872">
    <property type="entry name" value="PROTEIN-GLUTAMATE METHYLESTERASE/PROTEIN-GLUTAMINE GLUTAMINASE"/>
    <property type="match status" value="1"/>
</dbReference>
<proteinExistence type="inferred from homology"/>
<evidence type="ECO:0000256" key="7">
    <source>
        <dbReference type="PROSITE-ProRule" id="PRU00169"/>
    </source>
</evidence>
<accession>A0A1W1WRN4</accession>
<comment type="similarity">
    <text evidence="5">Belongs to the CheB family.</text>
</comment>
<dbReference type="SUPFAM" id="SSF52172">
    <property type="entry name" value="CheY-like"/>
    <property type="match status" value="1"/>
</dbReference>
<reference evidence="11" key="1">
    <citation type="submission" date="2017-04" db="EMBL/GenBank/DDBJ databases">
        <authorList>
            <person name="Varghese N."/>
            <person name="Submissions S."/>
        </authorList>
    </citation>
    <scope>NUCLEOTIDE SEQUENCE [LARGE SCALE GENOMIC DNA]</scope>
    <source>
        <strain evidence="11">DSM 16512</strain>
    </source>
</reference>
<dbReference type="RefSeq" id="WP_084275220.1">
    <property type="nucleotide sequence ID" value="NZ_AP026671.1"/>
</dbReference>
<dbReference type="GO" id="GO:0005737">
    <property type="term" value="C:cytoplasm"/>
    <property type="evidence" value="ECO:0007669"/>
    <property type="project" value="UniProtKB-SubCell"/>
</dbReference>
<evidence type="ECO:0000259" key="8">
    <source>
        <dbReference type="PROSITE" id="PS50110"/>
    </source>
</evidence>
<comment type="subcellular location">
    <subcellularLocation>
        <location evidence="5">Cytoplasm</location>
    </subcellularLocation>
</comment>
<comment type="catalytic activity">
    <reaction evidence="5">
        <text>L-glutaminyl-[protein] + H2O = L-glutamyl-[protein] + NH4(+)</text>
        <dbReference type="Rhea" id="RHEA:16441"/>
        <dbReference type="Rhea" id="RHEA-COMP:10207"/>
        <dbReference type="Rhea" id="RHEA-COMP:10208"/>
        <dbReference type="ChEBI" id="CHEBI:15377"/>
        <dbReference type="ChEBI" id="CHEBI:28938"/>
        <dbReference type="ChEBI" id="CHEBI:29973"/>
        <dbReference type="ChEBI" id="CHEBI:30011"/>
        <dbReference type="EC" id="3.5.1.44"/>
    </reaction>
</comment>
<dbReference type="InterPro" id="IPR000673">
    <property type="entry name" value="Sig_transdc_resp-reg_Me-estase"/>
</dbReference>
<dbReference type="SMART" id="SM00448">
    <property type="entry name" value="REC"/>
    <property type="match status" value="1"/>
</dbReference>
<comment type="PTM">
    <text evidence="5">Phosphorylated by CheA. Phosphorylation of the N-terminal regulatory domain activates the methylesterase activity.</text>
</comment>
<dbReference type="InterPro" id="IPR008248">
    <property type="entry name" value="CheB-like"/>
</dbReference>
<evidence type="ECO:0000259" key="9">
    <source>
        <dbReference type="PROSITE" id="PS50122"/>
    </source>
</evidence>
<feature type="modified residue" description="4-aspartylphosphate" evidence="5 7">
    <location>
        <position position="55"/>
    </location>
</feature>
<feature type="domain" description="CheB-type methylesterase" evidence="9">
    <location>
        <begin position="159"/>
        <end position="353"/>
    </location>
</feature>
<keyword evidence="1 5" id="KW-0963">Cytoplasm</keyword>
<dbReference type="InterPro" id="IPR001789">
    <property type="entry name" value="Sig_transdc_resp-reg_receiver"/>
</dbReference>
<gene>
    <name evidence="5" type="primary">cheB</name>
    <name evidence="10" type="ORF">SAMN05660197_0756</name>
</gene>
<dbReference type="EC" id="3.1.1.61" evidence="5"/>
<dbReference type="CDD" id="cd17541">
    <property type="entry name" value="REC_CheB-like"/>
    <property type="match status" value="1"/>
</dbReference>
<dbReference type="AlphaFoldDB" id="A0A1W1WRN4"/>
<keyword evidence="3 5" id="KW-0378">Hydrolase</keyword>
<dbReference type="OrthoDB" id="9793421at2"/>
<comment type="domain">
    <text evidence="5">Contains a C-terminal catalytic domain, and an N-terminal region which modulates catalytic activity.</text>
</comment>
<dbReference type="Gene3D" id="3.40.50.2300">
    <property type="match status" value="1"/>
</dbReference>
<protein>
    <recommendedName>
        <fullName evidence="5">Protein-glutamate methylesterase/protein-glutamine glutaminase</fullName>
        <ecNumber evidence="5">3.1.1.61</ecNumber>
        <ecNumber evidence="5">3.5.1.44</ecNumber>
    </recommendedName>
</protein>
<dbReference type="NCBIfam" id="NF001965">
    <property type="entry name" value="PRK00742.1"/>
    <property type="match status" value="1"/>
</dbReference>
<comment type="catalytic activity">
    <reaction evidence="4 5">
        <text>[protein]-L-glutamate 5-O-methyl ester + H2O = L-glutamyl-[protein] + methanol + H(+)</text>
        <dbReference type="Rhea" id="RHEA:23236"/>
        <dbReference type="Rhea" id="RHEA-COMP:10208"/>
        <dbReference type="Rhea" id="RHEA-COMP:10311"/>
        <dbReference type="ChEBI" id="CHEBI:15377"/>
        <dbReference type="ChEBI" id="CHEBI:15378"/>
        <dbReference type="ChEBI" id="CHEBI:17790"/>
        <dbReference type="ChEBI" id="CHEBI:29973"/>
        <dbReference type="ChEBI" id="CHEBI:82795"/>
        <dbReference type="EC" id="3.1.1.61"/>
    </reaction>
</comment>
<evidence type="ECO:0000256" key="4">
    <source>
        <dbReference type="ARBA" id="ARBA00048267"/>
    </source>
</evidence>
<sequence>MKKGQKALVIDDSALVRRFLKKELERLGFEVEVAKDGEEGEKKALANRYDFITLDIEMPRKSGLEVLESIMQENPTRVLVISAYVIENGEIAMRALELGALDYIKKPNSKVVTGEEGFIKELENKVRDSMKINKLSLLRRKNKPLRQPNSIEKPAKFLPNEDKKYVLIGASTGGPKLIEAIVRSLPATYPYPVCVVQHMPDTFTEKFAQRLNTISQNSVVEANNGEELTPGKIIIGKGGRHLHFRRDGSKIVCKLVPNFSNRFFVPSVDEMFLSALEVMNPKNIMAMLLTGIGDDGADGMVALKKSGAYTIAESEESATVYGMPKEAYVRGGAVKVLHFDEILQEIIAFGSSNGVKKSRS</sequence>
<evidence type="ECO:0000256" key="1">
    <source>
        <dbReference type="ARBA" id="ARBA00022490"/>
    </source>
</evidence>
<evidence type="ECO:0000256" key="3">
    <source>
        <dbReference type="ARBA" id="ARBA00022801"/>
    </source>
</evidence>
<dbReference type="Gene3D" id="3.40.50.180">
    <property type="entry name" value="Methylesterase CheB, C-terminal domain"/>
    <property type="match status" value="1"/>
</dbReference>
<feature type="active site" evidence="5 6">
    <location>
        <position position="171"/>
    </location>
</feature>
<dbReference type="PROSITE" id="PS50122">
    <property type="entry name" value="CHEB"/>
    <property type="match status" value="1"/>
</dbReference>
<dbReference type="Pfam" id="PF01339">
    <property type="entry name" value="CheB_methylest"/>
    <property type="match status" value="1"/>
</dbReference>
<keyword evidence="5 7" id="KW-0597">Phosphoprotein</keyword>
<dbReference type="GO" id="GO:0050568">
    <property type="term" value="F:protein-glutamine glutaminase activity"/>
    <property type="evidence" value="ECO:0007669"/>
    <property type="project" value="UniProtKB-UniRule"/>
</dbReference>
<dbReference type="PANTHER" id="PTHR42872:SF6">
    <property type="entry name" value="PROTEIN-GLUTAMATE METHYLESTERASE_PROTEIN-GLUTAMINE GLUTAMINASE"/>
    <property type="match status" value="1"/>
</dbReference>
<dbReference type="InterPro" id="IPR011006">
    <property type="entry name" value="CheY-like_superfamily"/>
</dbReference>
<keyword evidence="2 5" id="KW-0145">Chemotaxis</keyword>
<organism evidence="10 11">
    <name type="scientific">Nitratiruptor tergarcus DSM 16512</name>
    <dbReference type="NCBI Taxonomy" id="1069081"/>
    <lineage>
        <taxon>Bacteria</taxon>
        <taxon>Pseudomonadati</taxon>
        <taxon>Campylobacterota</taxon>
        <taxon>Epsilonproteobacteria</taxon>
        <taxon>Nautiliales</taxon>
        <taxon>Nitratiruptoraceae</taxon>
        <taxon>Nitratiruptor</taxon>
    </lineage>
</organism>
<keyword evidence="11" id="KW-1185">Reference proteome</keyword>
<dbReference type="CDD" id="cd16432">
    <property type="entry name" value="CheB_Rec"/>
    <property type="match status" value="1"/>
</dbReference>
<evidence type="ECO:0000256" key="5">
    <source>
        <dbReference type="HAMAP-Rule" id="MF_00099"/>
    </source>
</evidence>
<dbReference type="PIRSF" id="PIRSF000876">
    <property type="entry name" value="RR_chemtxs_CheB"/>
    <property type="match status" value="1"/>
</dbReference>
<evidence type="ECO:0000256" key="2">
    <source>
        <dbReference type="ARBA" id="ARBA00022500"/>
    </source>
</evidence>
<evidence type="ECO:0000256" key="6">
    <source>
        <dbReference type="PROSITE-ProRule" id="PRU00050"/>
    </source>
</evidence>
<dbReference type="GO" id="GO:0008984">
    <property type="term" value="F:protein-glutamate methylesterase activity"/>
    <property type="evidence" value="ECO:0007669"/>
    <property type="project" value="UniProtKB-UniRule"/>
</dbReference>
<dbReference type="HAMAP" id="MF_00099">
    <property type="entry name" value="CheB_chemtxs"/>
    <property type="match status" value="1"/>
</dbReference>
<dbReference type="GO" id="GO:0000156">
    <property type="term" value="F:phosphorelay response regulator activity"/>
    <property type="evidence" value="ECO:0007669"/>
    <property type="project" value="InterPro"/>
</dbReference>
<dbReference type="Pfam" id="PF00072">
    <property type="entry name" value="Response_reg"/>
    <property type="match status" value="1"/>
</dbReference>
<dbReference type="PROSITE" id="PS50110">
    <property type="entry name" value="RESPONSE_REGULATORY"/>
    <property type="match status" value="1"/>
</dbReference>